<feature type="transmembrane region" description="Helical" evidence="10">
    <location>
        <begin position="201"/>
        <end position="223"/>
    </location>
</feature>
<feature type="transmembrane region" description="Helical" evidence="10">
    <location>
        <begin position="269"/>
        <end position="288"/>
    </location>
</feature>
<comment type="similarity">
    <text evidence="2">Belongs to the polyprenol kinase family.</text>
</comment>
<evidence type="ECO:0000256" key="2">
    <source>
        <dbReference type="ARBA" id="ARBA00010794"/>
    </source>
</evidence>
<keyword evidence="9 10" id="KW-0472">Membrane</keyword>
<evidence type="ECO:0000313" key="12">
    <source>
        <dbReference type="Proteomes" id="UP001377567"/>
    </source>
</evidence>
<organism evidence="11 12">
    <name type="scientific">Maudiozyma humilis</name>
    <name type="common">Sour dough yeast</name>
    <name type="synonym">Kazachstania humilis</name>
    <dbReference type="NCBI Taxonomy" id="51915"/>
    <lineage>
        <taxon>Eukaryota</taxon>
        <taxon>Fungi</taxon>
        <taxon>Dikarya</taxon>
        <taxon>Ascomycota</taxon>
        <taxon>Saccharomycotina</taxon>
        <taxon>Saccharomycetes</taxon>
        <taxon>Saccharomycetales</taxon>
        <taxon>Saccharomycetaceae</taxon>
        <taxon>Maudiozyma</taxon>
    </lineage>
</organism>
<evidence type="ECO:0000313" key="11">
    <source>
        <dbReference type="EMBL" id="GMM58152.1"/>
    </source>
</evidence>
<protein>
    <recommendedName>
        <fullName evidence="3">dolichol kinase</fullName>
        <ecNumber evidence="3">2.7.1.108</ecNumber>
    </recommendedName>
</protein>
<feature type="transmembrane region" description="Helical" evidence="10">
    <location>
        <begin position="363"/>
        <end position="382"/>
    </location>
</feature>
<dbReference type="GO" id="GO:0043048">
    <property type="term" value="P:dolichyl monophosphate biosynthetic process"/>
    <property type="evidence" value="ECO:0007669"/>
    <property type="project" value="TreeGrafter"/>
</dbReference>
<dbReference type="PANTHER" id="PTHR13205:SF15">
    <property type="entry name" value="DOLICHOL KINASE"/>
    <property type="match status" value="1"/>
</dbReference>
<dbReference type="EC" id="2.7.1.108" evidence="3"/>
<evidence type="ECO:0000256" key="8">
    <source>
        <dbReference type="ARBA" id="ARBA00022989"/>
    </source>
</evidence>
<feature type="transmembrane region" description="Helical" evidence="10">
    <location>
        <begin position="64"/>
        <end position="80"/>
    </location>
</feature>
<dbReference type="AlphaFoldDB" id="A0AAV5S4H8"/>
<evidence type="ECO:0000256" key="9">
    <source>
        <dbReference type="ARBA" id="ARBA00023136"/>
    </source>
</evidence>
<feature type="transmembrane region" description="Helical" evidence="10">
    <location>
        <begin position="300"/>
        <end position="316"/>
    </location>
</feature>
<keyword evidence="5 10" id="KW-0812">Transmembrane</keyword>
<feature type="transmembrane region" description="Helical" evidence="10">
    <location>
        <begin position="235"/>
        <end position="257"/>
    </location>
</feature>
<keyword evidence="6 11" id="KW-0418">Kinase</keyword>
<proteinExistence type="inferred from homology"/>
<dbReference type="GO" id="GO:0005789">
    <property type="term" value="C:endoplasmic reticulum membrane"/>
    <property type="evidence" value="ECO:0007669"/>
    <property type="project" value="UniProtKB-SubCell"/>
</dbReference>
<keyword evidence="7" id="KW-0256">Endoplasmic reticulum</keyword>
<evidence type="ECO:0000256" key="1">
    <source>
        <dbReference type="ARBA" id="ARBA00004477"/>
    </source>
</evidence>
<reference evidence="11 12" key="1">
    <citation type="journal article" date="2023" name="Elife">
        <title>Identification of key yeast species and microbe-microbe interactions impacting larval growth of Drosophila in the wild.</title>
        <authorList>
            <person name="Mure A."/>
            <person name="Sugiura Y."/>
            <person name="Maeda R."/>
            <person name="Honda K."/>
            <person name="Sakurai N."/>
            <person name="Takahashi Y."/>
            <person name="Watada M."/>
            <person name="Katoh T."/>
            <person name="Gotoh A."/>
            <person name="Gotoh Y."/>
            <person name="Taniguchi I."/>
            <person name="Nakamura K."/>
            <person name="Hayashi T."/>
            <person name="Katayama T."/>
            <person name="Uemura T."/>
            <person name="Hattori Y."/>
        </authorList>
    </citation>
    <scope>NUCLEOTIDE SEQUENCE [LARGE SCALE GENOMIC DNA]</scope>
    <source>
        <strain evidence="11 12">KH-74</strain>
    </source>
</reference>
<feature type="transmembrane region" description="Helical" evidence="10">
    <location>
        <begin position="419"/>
        <end position="440"/>
    </location>
</feature>
<keyword evidence="8 10" id="KW-1133">Transmembrane helix</keyword>
<dbReference type="GO" id="GO:0004168">
    <property type="term" value="F:dolichol kinase activity"/>
    <property type="evidence" value="ECO:0007669"/>
    <property type="project" value="UniProtKB-EC"/>
</dbReference>
<gene>
    <name evidence="11" type="ORF">DAKH74_047680</name>
</gene>
<sequence>MSITMVCAEKELESSSDCKKDTHKDTTVNENNLFAHIVQAAIITLTVCAALYQNRDDPVNRFTLFNGFSIILMFVTLVTYESHHPFEVVYSIFLPWALSYIFNRPLSVINSILALNVASQSRMLVTACQVAACYFSRTDPTQFLISVIMNATFSWILETVGQLKSLDRVDCNLFSILLTNVFYLITATRPTSQTSSIPFKIIQGTLGAFVCTVITDGIAAIFFNGIARLPTAAALFPLFTHIFIQMAGVHTPLLWLVDYIYSSDTRLTIFGLWLTLVAIAVPTFMIFFQSSVSLNTSRKVWHFLIFLMIVVPFNFDPTFVKIALAGMIPLFLCTEYIRYMRLEPIGELLEIQLREFADNRDNNGPLIISYIYLIVGISFPLLVHNSPVGLISLGIGDSLASIVGKKIGKYRWPGSPKTIEGTVAFVISTFLACGLLQSYLGYFQGVSFTTIFAMCFLSAVLEGNSCLNDNILIPSFMLICEEACATA</sequence>
<evidence type="ECO:0000256" key="7">
    <source>
        <dbReference type="ARBA" id="ARBA00022824"/>
    </source>
</evidence>
<dbReference type="PANTHER" id="PTHR13205">
    <property type="entry name" value="TRANSMEMBRANE PROTEIN 15-RELATED"/>
    <property type="match status" value="1"/>
</dbReference>
<evidence type="ECO:0000256" key="3">
    <source>
        <dbReference type="ARBA" id="ARBA00012132"/>
    </source>
</evidence>
<comment type="caution">
    <text evidence="11">The sequence shown here is derived from an EMBL/GenBank/DDBJ whole genome shotgun (WGS) entry which is preliminary data.</text>
</comment>
<evidence type="ECO:0000256" key="4">
    <source>
        <dbReference type="ARBA" id="ARBA00022679"/>
    </source>
</evidence>
<accession>A0AAV5S4H8</accession>
<dbReference type="InterPro" id="IPR032974">
    <property type="entry name" value="Polypren_kinase"/>
</dbReference>
<evidence type="ECO:0000256" key="6">
    <source>
        <dbReference type="ARBA" id="ARBA00022777"/>
    </source>
</evidence>
<evidence type="ECO:0000256" key="10">
    <source>
        <dbReference type="SAM" id="Phobius"/>
    </source>
</evidence>
<feature type="transmembrane region" description="Helical" evidence="10">
    <location>
        <begin position="33"/>
        <end position="52"/>
    </location>
</feature>
<dbReference type="EMBL" id="BTGD01000020">
    <property type="protein sequence ID" value="GMM58152.1"/>
    <property type="molecule type" value="Genomic_DNA"/>
</dbReference>
<comment type="subcellular location">
    <subcellularLocation>
        <location evidence="1">Endoplasmic reticulum membrane</location>
        <topology evidence="1">Multi-pass membrane protein</topology>
    </subcellularLocation>
</comment>
<dbReference type="Proteomes" id="UP001377567">
    <property type="component" value="Unassembled WGS sequence"/>
</dbReference>
<keyword evidence="12" id="KW-1185">Reference proteome</keyword>
<feature type="transmembrane region" description="Helical" evidence="10">
    <location>
        <begin position="92"/>
        <end position="115"/>
    </location>
</feature>
<name>A0AAV5S4H8_MAUHU</name>
<evidence type="ECO:0000256" key="5">
    <source>
        <dbReference type="ARBA" id="ARBA00022692"/>
    </source>
</evidence>
<keyword evidence="4" id="KW-0808">Transferase</keyword>